<dbReference type="Pfam" id="PF00108">
    <property type="entry name" value="Thiolase_N"/>
    <property type="match status" value="1"/>
</dbReference>
<dbReference type="InterPro" id="IPR020616">
    <property type="entry name" value="Thiolase_N"/>
</dbReference>
<reference evidence="3" key="1">
    <citation type="journal article" date="2015" name="Nature">
        <title>Complex archaea that bridge the gap between prokaryotes and eukaryotes.</title>
        <authorList>
            <person name="Spang A."/>
            <person name="Saw J.H."/>
            <person name="Jorgensen S.L."/>
            <person name="Zaremba-Niedzwiedzka K."/>
            <person name="Martijn J."/>
            <person name="Lind A.E."/>
            <person name="van Eijk R."/>
            <person name="Schleper C."/>
            <person name="Guy L."/>
            <person name="Ettema T.J."/>
        </authorList>
    </citation>
    <scope>NUCLEOTIDE SEQUENCE</scope>
</reference>
<name>A0A0F9SS06_9ZZZZ</name>
<evidence type="ECO:0000313" key="3">
    <source>
        <dbReference type="EMBL" id="KKN39806.1"/>
    </source>
</evidence>
<sequence>MRRNVCIIGTGHTKFGRLQNKGLMDLLSEASLDAITESNTSEKDFDSVYVGAMSPEIFNQISGVASALVDRISLIPAAAIDIKNGPASGGSAIITGFQAIASGMSDLVLVVGGEKMTHINTPGFITSSVAMTTHNQAERRHGVSIPSFAAMVMRTYMEKYNAKREWFNDIIIKNHKNGTSNPNAHFQRPIEEFMKRAVQKGRGNWDNVREFLNDDRANPIISDPIRLFDVCPISDGAAALVLCNADVAKQYCDSPILISGVGQATDTHILYEREDITTLKALKICSEKAYKMAKKSPDQMDVCELHDAFSILEVIQSEDLGFFKKGEGAKAAHEGLTGMDGKIPINPSGGLKARGHPLGATGISQVVELVWQLRGESGKRQVDGAKSGITCNFGGFGNNIVSIIVEKT</sequence>
<protein>
    <recommendedName>
        <fullName evidence="4">Thiolase C-terminal domain-containing protein</fullName>
    </recommendedName>
</protein>
<feature type="domain" description="Thiolase C-terminal" evidence="2">
    <location>
        <begin position="262"/>
        <end position="406"/>
    </location>
</feature>
<dbReference type="EMBL" id="LAZR01001742">
    <property type="protein sequence ID" value="KKN39806.1"/>
    <property type="molecule type" value="Genomic_DNA"/>
</dbReference>
<dbReference type="SUPFAM" id="SSF53901">
    <property type="entry name" value="Thiolase-like"/>
    <property type="match status" value="1"/>
</dbReference>
<dbReference type="PIRSF" id="PIRSF000429">
    <property type="entry name" value="Ac-CoA_Ac_transf"/>
    <property type="match status" value="1"/>
</dbReference>
<organism evidence="3">
    <name type="scientific">marine sediment metagenome</name>
    <dbReference type="NCBI Taxonomy" id="412755"/>
    <lineage>
        <taxon>unclassified sequences</taxon>
        <taxon>metagenomes</taxon>
        <taxon>ecological metagenomes</taxon>
    </lineage>
</organism>
<dbReference type="Gene3D" id="3.40.47.10">
    <property type="match status" value="1"/>
</dbReference>
<dbReference type="AlphaFoldDB" id="A0A0F9SS06"/>
<evidence type="ECO:0000259" key="2">
    <source>
        <dbReference type="Pfam" id="PF22691"/>
    </source>
</evidence>
<dbReference type="InterPro" id="IPR002155">
    <property type="entry name" value="Thiolase"/>
</dbReference>
<dbReference type="Pfam" id="PF22691">
    <property type="entry name" value="Thiolase_C_1"/>
    <property type="match status" value="1"/>
</dbReference>
<dbReference type="InterPro" id="IPR016039">
    <property type="entry name" value="Thiolase-like"/>
</dbReference>
<feature type="domain" description="Thiolase N-terminal" evidence="1">
    <location>
        <begin position="5"/>
        <end position="245"/>
    </location>
</feature>
<comment type="caution">
    <text evidence="3">The sequence shown here is derived from an EMBL/GenBank/DDBJ whole genome shotgun (WGS) entry which is preliminary data.</text>
</comment>
<dbReference type="InterPro" id="IPR055140">
    <property type="entry name" value="Thiolase_C_2"/>
</dbReference>
<accession>A0A0F9SS06</accession>
<gene>
    <name evidence="3" type="ORF">LCGC14_0739680</name>
</gene>
<evidence type="ECO:0008006" key="4">
    <source>
        <dbReference type="Google" id="ProtNLM"/>
    </source>
</evidence>
<dbReference type="PANTHER" id="PTHR42870:SF1">
    <property type="entry name" value="NON-SPECIFIC LIPID-TRANSFER PROTEIN-LIKE 2"/>
    <property type="match status" value="1"/>
</dbReference>
<evidence type="ECO:0000259" key="1">
    <source>
        <dbReference type="Pfam" id="PF00108"/>
    </source>
</evidence>
<proteinExistence type="predicted"/>
<dbReference type="PANTHER" id="PTHR42870">
    <property type="entry name" value="ACETYL-COA C-ACETYLTRANSFERASE"/>
    <property type="match status" value="1"/>
</dbReference>
<dbReference type="CDD" id="cd00829">
    <property type="entry name" value="SCP-x_thiolase"/>
    <property type="match status" value="1"/>
</dbReference>
<dbReference type="GO" id="GO:0016747">
    <property type="term" value="F:acyltransferase activity, transferring groups other than amino-acyl groups"/>
    <property type="evidence" value="ECO:0007669"/>
    <property type="project" value="InterPro"/>
</dbReference>